<dbReference type="GO" id="GO:0004803">
    <property type="term" value="F:transposase activity"/>
    <property type="evidence" value="ECO:0007669"/>
    <property type="project" value="InterPro"/>
</dbReference>
<dbReference type="InterPro" id="IPR002559">
    <property type="entry name" value="Transposase_11"/>
</dbReference>
<dbReference type="GO" id="GO:0003677">
    <property type="term" value="F:DNA binding"/>
    <property type="evidence" value="ECO:0007669"/>
    <property type="project" value="InterPro"/>
</dbReference>
<evidence type="ECO:0000313" key="3">
    <source>
        <dbReference type="Proteomes" id="UP000315095"/>
    </source>
</evidence>
<gene>
    <name evidence="2" type="ORF">MSKU9_0183</name>
</gene>
<reference evidence="3" key="1">
    <citation type="submission" date="2017-01" db="EMBL/GenBank/DDBJ databases">
        <title>Komagataeibacter sp. MSKU9 whole genome sequencing project.</title>
        <authorList>
            <person name="Matsutani M."/>
            <person name="Naloka K."/>
            <person name="Theeragool G."/>
            <person name="Yakushi T."/>
            <person name="Matsushita K."/>
        </authorList>
    </citation>
    <scope>NUCLEOTIDE SEQUENCE [LARGE SCALE GENOMIC DNA]</scope>
    <source>
        <strain evidence="3">MSKU9</strain>
    </source>
</reference>
<accession>A0A4V0WM10</accession>
<dbReference type="Pfam" id="PF01609">
    <property type="entry name" value="DDE_Tnp_1"/>
    <property type="match status" value="1"/>
</dbReference>
<organism evidence="2 3">
    <name type="scientific">Komagataeibacter diospyri</name>
    <dbReference type="NCBI Taxonomy" id="1932662"/>
    <lineage>
        <taxon>Bacteria</taxon>
        <taxon>Pseudomonadati</taxon>
        <taxon>Pseudomonadota</taxon>
        <taxon>Alphaproteobacteria</taxon>
        <taxon>Acetobacterales</taxon>
        <taxon>Acetobacteraceae</taxon>
        <taxon>Komagataeibacter</taxon>
    </lineage>
</organism>
<dbReference type="EMBL" id="BDLU01000006">
    <property type="protein sequence ID" value="GCE82042.1"/>
    <property type="molecule type" value="Genomic_DNA"/>
</dbReference>
<sequence>MVVIDSQGIKAVHAKERGYDAGRKVVGRKRHIAVNTDGRLRLMDRAAFPDFTGWIIHRFDTAKGFEILPRR</sequence>
<dbReference type="GO" id="GO:0006313">
    <property type="term" value="P:DNA transposition"/>
    <property type="evidence" value="ECO:0007669"/>
    <property type="project" value="InterPro"/>
</dbReference>
<evidence type="ECO:0000259" key="1">
    <source>
        <dbReference type="Pfam" id="PF01609"/>
    </source>
</evidence>
<name>A0A4V0WM10_9PROT</name>
<keyword evidence="3" id="KW-1185">Reference proteome</keyword>
<protein>
    <recommendedName>
        <fullName evidence="1">Transposase IS4-like domain-containing protein</fullName>
    </recommendedName>
</protein>
<dbReference type="AlphaFoldDB" id="A0A4V0WM10"/>
<dbReference type="Proteomes" id="UP000315095">
    <property type="component" value="Unassembled WGS sequence"/>
</dbReference>
<evidence type="ECO:0000313" key="2">
    <source>
        <dbReference type="EMBL" id="GCE82042.1"/>
    </source>
</evidence>
<comment type="caution">
    <text evidence="2">The sequence shown here is derived from an EMBL/GenBank/DDBJ whole genome shotgun (WGS) entry which is preliminary data.</text>
</comment>
<feature type="domain" description="Transposase IS4-like" evidence="1">
    <location>
        <begin position="2"/>
        <end position="40"/>
    </location>
</feature>
<proteinExistence type="predicted"/>